<keyword evidence="2" id="KW-1185">Reference proteome</keyword>
<dbReference type="Proteomes" id="UP000190951">
    <property type="component" value="Chromosome"/>
</dbReference>
<proteinExistence type="predicted"/>
<dbReference type="STRING" id="84029.CROST_34080"/>
<dbReference type="RefSeq" id="WP_077833396.1">
    <property type="nucleotide sequence ID" value="NZ_CP096983.1"/>
</dbReference>
<evidence type="ECO:0000313" key="1">
    <source>
        <dbReference type="EMBL" id="URZ11080.1"/>
    </source>
</evidence>
<reference evidence="1 2" key="1">
    <citation type="submission" date="2022-04" db="EMBL/GenBank/DDBJ databases">
        <title>Genome sequence of C. roseum typestrain.</title>
        <authorList>
            <person name="Poehlein A."/>
            <person name="Schoch T."/>
            <person name="Duerre P."/>
            <person name="Daniel R."/>
        </authorList>
    </citation>
    <scope>NUCLEOTIDE SEQUENCE [LARGE SCALE GENOMIC DNA]</scope>
    <source>
        <strain evidence="1 2">DSM 7320</strain>
    </source>
</reference>
<protein>
    <submittedName>
        <fullName evidence="1">Uncharacterized protein</fullName>
    </submittedName>
</protein>
<sequence>MEYYGANYNNMNCAYDEPYRNEFCGHNAYRNKYRRGCPAFDYYREPFGVPSFKEVNEEELFG</sequence>
<dbReference type="AlphaFoldDB" id="A0A1S8L0W0"/>
<accession>A0A1S8L0W0</accession>
<gene>
    <name evidence="1" type="ORF">CROST_017970</name>
</gene>
<name>A0A1S8L0W0_9CLOT</name>
<dbReference type="KEGG" id="crw:CROST_017970"/>
<organism evidence="1 2">
    <name type="scientific">Clostridium felsineum</name>
    <dbReference type="NCBI Taxonomy" id="36839"/>
    <lineage>
        <taxon>Bacteria</taxon>
        <taxon>Bacillati</taxon>
        <taxon>Bacillota</taxon>
        <taxon>Clostridia</taxon>
        <taxon>Eubacteriales</taxon>
        <taxon>Clostridiaceae</taxon>
        <taxon>Clostridium</taxon>
    </lineage>
</organism>
<dbReference type="EMBL" id="CP096983">
    <property type="protein sequence ID" value="URZ11080.1"/>
    <property type="molecule type" value="Genomic_DNA"/>
</dbReference>
<evidence type="ECO:0000313" key="2">
    <source>
        <dbReference type="Proteomes" id="UP000190951"/>
    </source>
</evidence>